<dbReference type="AlphaFoldDB" id="A0A0L8HRK3"/>
<dbReference type="EMBL" id="KQ417460">
    <property type="protein sequence ID" value="KOF91856.1"/>
    <property type="molecule type" value="Genomic_DNA"/>
</dbReference>
<organism evidence="1">
    <name type="scientific">Octopus bimaculoides</name>
    <name type="common">California two-spotted octopus</name>
    <dbReference type="NCBI Taxonomy" id="37653"/>
    <lineage>
        <taxon>Eukaryota</taxon>
        <taxon>Metazoa</taxon>
        <taxon>Spiralia</taxon>
        <taxon>Lophotrochozoa</taxon>
        <taxon>Mollusca</taxon>
        <taxon>Cephalopoda</taxon>
        <taxon>Coleoidea</taxon>
        <taxon>Octopodiformes</taxon>
        <taxon>Octopoda</taxon>
        <taxon>Incirrata</taxon>
        <taxon>Octopodidae</taxon>
        <taxon>Octopus</taxon>
    </lineage>
</organism>
<protein>
    <submittedName>
        <fullName evidence="1">Uncharacterized protein</fullName>
    </submittedName>
</protein>
<name>A0A0L8HRK3_OCTBM</name>
<evidence type="ECO:0000313" key="1">
    <source>
        <dbReference type="EMBL" id="KOF91856.1"/>
    </source>
</evidence>
<accession>A0A0L8HRK3</accession>
<sequence>MQYLHTTSNTKPSDHIHNSEILTKCNISSIEAILIKTQLRWSGHLSCMSDSRILKQLLFGQFPTGRSVGKPLLHSKDKLKINLK</sequence>
<reference evidence="1" key="1">
    <citation type="submission" date="2015-07" db="EMBL/GenBank/DDBJ databases">
        <title>MeaNS - Measles Nucleotide Surveillance Program.</title>
        <authorList>
            <person name="Tran T."/>
            <person name="Druce J."/>
        </authorList>
    </citation>
    <scope>NUCLEOTIDE SEQUENCE</scope>
    <source>
        <strain evidence="1">UCB-OBI-ISO-001</strain>
        <tissue evidence="1">Gonad</tissue>
    </source>
</reference>
<proteinExistence type="predicted"/>
<gene>
    <name evidence="1" type="ORF">OCBIM_22007927mg</name>
</gene>